<dbReference type="InterPro" id="IPR002559">
    <property type="entry name" value="Transposase_11"/>
</dbReference>
<dbReference type="Pfam" id="PF13340">
    <property type="entry name" value="DUF4096"/>
    <property type="match status" value="1"/>
</dbReference>
<evidence type="ECO:0000313" key="4">
    <source>
        <dbReference type="Proteomes" id="UP000565521"/>
    </source>
</evidence>
<dbReference type="GO" id="GO:0003677">
    <property type="term" value="F:DNA binding"/>
    <property type="evidence" value="ECO:0007669"/>
    <property type="project" value="InterPro"/>
</dbReference>
<dbReference type="RefSeq" id="WP_176910341.1">
    <property type="nucleotide sequence ID" value="NZ_JABKAU010000100.1"/>
</dbReference>
<dbReference type="PANTHER" id="PTHR30007:SF0">
    <property type="entry name" value="TRANSPOSASE"/>
    <property type="match status" value="1"/>
</dbReference>
<evidence type="ECO:0000259" key="1">
    <source>
        <dbReference type="Pfam" id="PF01609"/>
    </source>
</evidence>
<dbReference type="Proteomes" id="UP000565521">
    <property type="component" value="Unassembled WGS sequence"/>
</dbReference>
<evidence type="ECO:0000259" key="2">
    <source>
        <dbReference type="Pfam" id="PF13340"/>
    </source>
</evidence>
<sequence>MEVLPKDIIRTWILPHLPQSAMGRPSRVDPVELLEALLYKLKTGCQWRYLPVKQFFTGALLTWQGVYARFNTWRKDGSWKAMWLNVLRANKHLLDCSSVQLDGSHTPAKNGGAAVGYQGRKKARTTTALFLTDNQGQPLACATPQAGNHHDSYRLAVLFEELCQLLEAAGIAVAGLFLNADSAFDTTELRQACAARDIEANIARNRRATDWQTADDTLFDPELYRRRVVVEHANAWLDSFKTLLVRYETSIGNWLAWH</sequence>
<dbReference type="NCBIfam" id="NF033580">
    <property type="entry name" value="transpos_IS5_3"/>
    <property type="match status" value="1"/>
</dbReference>
<organism evidence="3 4">
    <name type="scientific">Hymenobacter lapidiphilus</name>
    <dbReference type="NCBI Taxonomy" id="2608003"/>
    <lineage>
        <taxon>Bacteria</taxon>
        <taxon>Pseudomonadati</taxon>
        <taxon>Bacteroidota</taxon>
        <taxon>Cytophagia</taxon>
        <taxon>Cytophagales</taxon>
        <taxon>Hymenobacteraceae</taxon>
        <taxon>Hymenobacter</taxon>
    </lineage>
</organism>
<evidence type="ECO:0000313" key="3">
    <source>
        <dbReference type="EMBL" id="NVO33536.1"/>
    </source>
</evidence>
<dbReference type="GO" id="GO:0006313">
    <property type="term" value="P:DNA transposition"/>
    <property type="evidence" value="ECO:0007669"/>
    <property type="project" value="InterPro"/>
</dbReference>
<accession>A0A7Y7PT41</accession>
<name>A0A7Y7PT41_9BACT</name>
<dbReference type="PANTHER" id="PTHR30007">
    <property type="entry name" value="PHP DOMAIN PROTEIN"/>
    <property type="match status" value="1"/>
</dbReference>
<feature type="non-terminal residue" evidence="3">
    <location>
        <position position="258"/>
    </location>
</feature>
<gene>
    <name evidence="3" type="ORF">HW554_20250</name>
</gene>
<feature type="domain" description="Insertion element IS402-like" evidence="2">
    <location>
        <begin position="13"/>
        <end position="83"/>
    </location>
</feature>
<dbReference type="EMBL" id="JABKAU010000100">
    <property type="protein sequence ID" value="NVO33536.1"/>
    <property type="molecule type" value="Genomic_DNA"/>
</dbReference>
<dbReference type="AlphaFoldDB" id="A0A7Y7PT41"/>
<proteinExistence type="predicted"/>
<reference evidence="3 4" key="1">
    <citation type="submission" date="2020-05" db="EMBL/GenBank/DDBJ databases">
        <title>Hymenobacter terrestris sp. nov. and Hymenobacter lapidiphilus sp. nov., isolated from regoliths in Antarctica.</title>
        <authorList>
            <person name="Sedlacek I."/>
            <person name="Pantucek R."/>
            <person name="Zeman M."/>
            <person name="Holochova P."/>
            <person name="Kralova S."/>
            <person name="Stankova E."/>
            <person name="Sedo O."/>
            <person name="Micenkova L."/>
            <person name="Svec P."/>
            <person name="Gupta V."/>
            <person name="Sood U."/>
            <person name="Korpole U.S."/>
            <person name="Lal R."/>
        </authorList>
    </citation>
    <scope>NUCLEOTIDE SEQUENCE [LARGE SCALE GENOMIC DNA]</scope>
    <source>
        <strain evidence="3 4">P5342</strain>
    </source>
</reference>
<dbReference type="Pfam" id="PF01609">
    <property type="entry name" value="DDE_Tnp_1"/>
    <property type="match status" value="1"/>
</dbReference>
<protein>
    <submittedName>
        <fullName evidence="3">IS5 family transposase</fullName>
    </submittedName>
</protein>
<dbReference type="InterPro" id="IPR025161">
    <property type="entry name" value="IS402-like_dom"/>
</dbReference>
<dbReference type="GO" id="GO:0004803">
    <property type="term" value="F:transposase activity"/>
    <property type="evidence" value="ECO:0007669"/>
    <property type="project" value="InterPro"/>
</dbReference>
<comment type="caution">
    <text evidence="3">The sequence shown here is derived from an EMBL/GenBank/DDBJ whole genome shotgun (WGS) entry which is preliminary data.</text>
</comment>
<keyword evidence="4" id="KW-1185">Reference proteome</keyword>
<feature type="domain" description="Transposase IS4-like" evidence="1">
    <location>
        <begin position="102"/>
        <end position="258"/>
    </location>
</feature>